<protein>
    <submittedName>
        <fullName evidence="1">Uncharacterized protein</fullName>
    </submittedName>
</protein>
<sequence length="130" mass="15678">MINKKEIELLHTYNIKNIELESLIIGLEPESLESRVREMIIAELNELLIIFTQIEDRNNGVDLHYFKRRLKSFINYLMSLCDRGNSYHDILKKYSKNLQDFKKYIYYYFPEIEGSELMSEFNSLIRKLDE</sequence>
<proteinExistence type="predicted"/>
<accession>A0A1H6F770</accession>
<evidence type="ECO:0000313" key="2">
    <source>
        <dbReference type="Proteomes" id="UP000236724"/>
    </source>
</evidence>
<dbReference type="AlphaFoldDB" id="A0A1H6F770"/>
<dbReference type="RefSeq" id="WP_103918917.1">
    <property type="nucleotide sequence ID" value="NZ_FMSV02000130.1"/>
</dbReference>
<keyword evidence="2" id="KW-1185">Reference proteome</keyword>
<dbReference type="Proteomes" id="UP000236724">
    <property type="component" value="Unassembled WGS sequence"/>
</dbReference>
<name>A0A1H6F770_9GAMM</name>
<organism evidence="1 2">
    <name type="scientific">Candidatus Venteria ishoeyi</name>
    <dbReference type="NCBI Taxonomy" id="1899563"/>
    <lineage>
        <taxon>Bacteria</taxon>
        <taxon>Pseudomonadati</taxon>
        <taxon>Pseudomonadota</taxon>
        <taxon>Gammaproteobacteria</taxon>
        <taxon>Thiotrichales</taxon>
        <taxon>Thiotrichaceae</taxon>
        <taxon>Venteria</taxon>
    </lineage>
</organism>
<gene>
    <name evidence="1" type="ORF">MBHS_00758</name>
</gene>
<evidence type="ECO:0000313" key="1">
    <source>
        <dbReference type="EMBL" id="SEH04906.1"/>
    </source>
</evidence>
<dbReference type="EMBL" id="FMSV02000130">
    <property type="protein sequence ID" value="SEH04906.1"/>
    <property type="molecule type" value="Genomic_DNA"/>
</dbReference>
<reference evidence="1 2" key="1">
    <citation type="submission" date="2016-10" db="EMBL/GenBank/DDBJ databases">
        <authorList>
            <person name="de Groot N.N."/>
        </authorList>
    </citation>
    <scope>NUCLEOTIDE SEQUENCE [LARGE SCALE GENOMIC DNA]</scope>
    <source>
        <strain evidence="1">MBHS1</strain>
    </source>
</reference>